<evidence type="ECO:0000259" key="4">
    <source>
        <dbReference type="PROSITE" id="PS01124"/>
    </source>
</evidence>
<dbReference type="PROSITE" id="PS01124">
    <property type="entry name" value="HTH_ARAC_FAMILY_2"/>
    <property type="match status" value="1"/>
</dbReference>
<dbReference type="InterPro" id="IPR018060">
    <property type="entry name" value="HTH_AraC"/>
</dbReference>
<keyword evidence="6" id="KW-1185">Reference proteome</keyword>
<dbReference type="SUPFAM" id="SSF55136">
    <property type="entry name" value="Probable bacterial effector-binding domain"/>
    <property type="match status" value="1"/>
</dbReference>
<dbReference type="Pfam" id="PF12833">
    <property type="entry name" value="HTH_18"/>
    <property type="match status" value="1"/>
</dbReference>
<dbReference type="InterPro" id="IPR011256">
    <property type="entry name" value="Reg_factor_effector_dom_sf"/>
</dbReference>
<name>A0ABY5VD84_9FIRM</name>
<keyword evidence="3" id="KW-0804">Transcription</keyword>
<dbReference type="InterPro" id="IPR010499">
    <property type="entry name" value="AraC_E-bd"/>
</dbReference>
<dbReference type="Pfam" id="PF06445">
    <property type="entry name" value="GyrI-like"/>
    <property type="match status" value="1"/>
</dbReference>
<dbReference type="PANTHER" id="PTHR47504:SF5">
    <property type="entry name" value="RIGHT ORIGIN-BINDING PROTEIN"/>
    <property type="match status" value="1"/>
</dbReference>
<evidence type="ECO:0000256" key="2">
    <source>
        <dbReference type="ARBA" id="ARBA00023125"/>
    </source>
</evidence>
<dbReference type="SMART" id="SM00871">
    <property type="entry name" value="AraC_E_bind"/>
    <property type="match status" value="1"/>
</dbReference>
<proteinExistence type="predicted"/>
<protein>
    <submittedName>
        <fullName evidence="5">AraC family transcriptional regulator</fullName>
    </submittedName>
</protein>
<dbReference type="PROSITE" id="PS00041">
    <property type="entry name" value="HTH_ARAC_FAMILY_1"/>
    <property type="match status" value="1"/>
</dbReference>
<dbReference type="Gene3D" id="3.20.80.10">
    <property type="entry name" value="Regulatory factor, effector binding domain"/>
    <property type="match status" value="1"/>
</dbReference>
<dbReference type="PRINTS" id="PR00032">
    <property type="entry name" value="HTHARAC"/>
</dbReference>
<reference evidence="5" key="1">
    <citation type="journal article" date="2022" name="Cell">
        <title>Design, construction, and in vivo augmentation of a complex gut microbiome.</title>
        <authorList>
            <person name="Cheng A.G."/>
            <person name="Ho P.Y."/>
            <person name="Aranda-Diaz A."/>
            <person name="Jain S."/>
            <person name="Yu F.B."/>
            <person name="Meng X."/>
            <person name="Wang M."/>
            <person name="Iakiviak M."/>
            <person name="Nagashima K."/>
            <person name="Zhao A."/>
            <person name="Murugkar P."/>
            <person name="Patil A."/>
            <person name="Atabakhsh K."/>
            <person name="Weakley A."/>
            <person name="Yan J."/>
            <person name="Brumbaugh A.R."/>
            <person name="Higginbottom S."/>
            <person name="Dimas A."/>
            <person name="Shiver A.L."/>
            <person name="Deutschbauer A."/>
            <person name="Neff N."/>
            <person name="Sonnenburg J.L."/>
            <person name="Huang K.C."/>
            <person name="Fischbach M.A."/>
        </authorList>
    </citation>
    <scope>NUCLEOTIDE SEQUENCE</scope>
    <source>
        <strain evidence="5">DSM 19829</strain>
    </source>
</reference>
<gene>
    <name evidence="5" type="ORF">NQ502_12490</name>
</gene>
<dbReference type="EMBL" id="CP102290">
    <property type="protein sequence ID" value="UWP58196.1"/>
    <property type="molecule type" value="Genomic_DNA"/>
</dbReference>
<evidence type="ECO:0000313" key="6">
    <source>
        <dbReference type="Proteomes" id="UP001060164"/>
    </source>
</evidence>
<dbReference type="InterPro" id="IPR009057">
    <property type="entry name" value="Homeodomain-like_sf"/>
</dbReference>
<keyword evidence="1" id="KW-0805">Transcription regulation</keyword>
<dbReference type="Proteomes" id="UP001060164">
    <property type="component" value="Chromosome"/>
</dbReference>
<evidence type="ECO:0000313" key="5">
    <source>
        <dbReference type="EMBL" id="UWP58196.1"/>
    </source>
</evidence>
<accession>A0ABY5VD84</accession>
<feature type="domain" description="HTH araC/xylS-type" evidence="4">
    <location>
        <begin position="8"/>
        <end position="106"/>
    </location>
</feature>
<dbReference type="RefSeq" id="WP_028529254.1">
    <property type="nucleotide sequence ID" value="NZ_CABLBR010000021.1"/>
</dbReference>
<organism evidence="5 6">
    <name type="scientific">Ruminococcus gauvreauii</name>
    <dbReference type="NCBI Taxonomy" id="438033"/>
    <lineage>
        <taxon>Bacteria</taxon>
        <taxon>Bacillati</taxon>
        <taxon>Bacillota</taxon>
        <taxon>Clostridia</taxon>
        <taxon>Eubacteriales</taxon>
        <taxon>Oscillospiraceae</taxon>
        <taxon>Ruminococcus</taxon>
    </lineage>
</organism>
<dbReference type="SMART" id="SM00342">
    <property type="entry name" value="HTH_ARAC"/>
    <property type="match status" value="1"/>
</dbReference>
<dbReference type="PANTHER" id="PTHR47504">
    <property type="entry name" value="RIGHT ORIGIN-BINDING PROTEIN"/>
    <property type="match status" value="1"/>
</dbReference>
<dbReference type="InterPro" id="IPR020449">
    <property type="entry name" value="Tscrpt_reg_AraC-type_HTH"/>
</dbReference>
<sequence length="309" mass="35893">MHAWEQIQKTLDYIDENLGEPLGIEQLSEMAALSPFYYQRLFARLVKKPVMEYVRLRRLARAAEELSEKGGRILDIALDLGFQSHEHFTRTFKEAFGMTPEAYRRNPIPLNRMTKPQLLMNYVFLDEGVPLITDGIVLEINRCTLETPEYFVGLEKKMPVRFIEGLGVESGVDPLDTLWRTFHDQKNSLDVLAREGDELGVTHPCAEEGYFTYFAGGKAMDGEGPEGYESWELCPGEYLICSFEAENFEALVMDTLYKVQQYIFGTWLPRRRLQTEPFCAERYESHTRDTKKMEIWLKIKEQQNGKFII</sequence>
<dbReference type="InterPro" id="IPR029442">
    <property type="entry name" value="GyrI-like"/>
</dbReference>
<dbReference type="Gene3D" id="1.10.10.60">
    <property type="entry name" value="Homeodomain-like"/>
    <property type="match status" value="2"/>
</dbReference>
<keyword evidence="2" id="KW-0238">DNA-binding</keyword>
<dbReference type="InterPro" id="IPR050959">
    <property type="entry name" value="MarA-like"/>
</dbReference>
<evidence type="ECO:0000256" key="1">
    <source>
        <dbReference type="ARBA" id="ARBA00023015"/>
    </source>
</evidence>
<dbReference type="InterPro" id="IPR018062">
    <property type="entry name" value="HTH_AraC-typ_CS"/>
</dbReference>
<evidence type="ECO:0000256" key="3">
    <source>
        <dbReference type="ARBA" id="ARBA00023163"/>
    </source>
</evidence>
<dbReference type="SUPFAM" id="SSF46689">
    <property type="entry name" value="Homeodomain-like"/>
    <property type="match status" value="2"/>
</dbReference>